<protein>
    <recommendedName>
        <fullName evidence="8">Gnk2-homologous domain-containing protein</fullName>
    </recommendedName>
</protein>
<accession>A0A7J7D7I4</accession>
<dbReference type="Proteomes" id="UP000593562">
    <property type="component" value="Unassembled WGS sequence"/>
</dbReference>
<dbReference type="InterPro" id="IPR038408">
    <property type="entry name" value="GNK2_sf"/>
</dbReference>
<comment type="caution">
    <text evidence="9">The sequence shown here is derived from an EMBL/GenBank/DDBJ whole genome shotgun (WGS) entry which is preliminary data.</text>
</comment>
<keyword evidence="7" id="KW-0812">Transmembrane</keyword>
<evidence type="ECO:0000259" key="8">
    <source>
        <dbReference type="PROSITE" id="PS51473"/>
    </source>
</evidence>
<evidence type="ECO:0000256" key="6">
    <source>
        <dbReference type="SAM" id="MobiDB-lite"/>
    </source>
</evidence>
<gene>
    <name evidence="9" type="ORF">HS088_TW09G00242</name>
</gene>
<dbReference type="InParanoid" id="A0A7J7D7I4"/>
<evidence type="ECO:0000256" key="7">
    <source>
        <dbReference type="SAM" id="Phobius"/>
    </source>
</evidence>
<keyword evidence="10" id="KW-1185">Reference proteome</keyword>
<name>A0A7J7D7I4_TRIWF</name>
<evidence type="ECO:0000313" key="9">
    <source>
        <dbReference type="EMBL" id="KAF5742199.1"/>
    </source>
</evidence>
<sequence length="278" mass="30937">MQFLKDKFEPLVSRVVALYRASNTARKFVTAESMFKKANIYSFVQCSPDISAGDCGKCLRKAIENLPSCCMGKIGGRVVFPSCFIRYEKYIFYDTTSSSKSKGSLRIIISVVVSVIFVVAVVLSGLIYWFLRTKKGKKHFHFVDEGNGDGFGGGKQGQSSAGCCLNCITMASQDILQLRPYDTEAVVWEEVCHLRYSNQNFIGHLDVTGNIGKDNFNNISQPKQFDSLVNVTVDPKICNHYLSEPAKHAGREAQQNSEEFREGGKTEYLPKLPSMTGT</sequence>
<dbReference type="PANTHER" id="PTHR32411">
    <property type="entry name" value="CYSTEINE-RICH REPEAT SECRETORY PROTEIN 38-RELATED"/>
    <property type="match status" value="1"/>
</dbReference>
<keyword evidence="7" id="KW-0472">Membrane</keyword>
<dbReference type="PANTHER" id="PTHR32411:SF43">
    <property type="entry name" value="CYSTEINE-RICH REPEAT SECRETORY PROTEIN 38"/>
    <property type="match status" value="1"/>
</dbReference>
<reference evidence="9 10" key="1">
    <citation type="journal article" date="2020" name="Nat. Commun.">
        <title>Genome of Tripterygium wilfordii and identification of cytochrome P450 involved in triptolide biosynthesis.</title>
        <authorList>
            <person name="Tu L."/>
            <person name="Su P."/>
            <person name="Zhang Z."/>
            <person name="Gao L."/>
            <person name="Wang J."/>
            <person name="Hu T."/>
            <person name="Zhou J."/>
            <person name="Zhang Y."/>
            <person name="Zhao Y."/>
            <person name="Liu Y."/>
            <person name="Song Y."/>
            <person name="Tong Y."/>
            <person name="Lu Y."/>
            <person name="Yang J."/>
            <person name="Xu C."/>
            <person name="Jia M."/>
            <person name="Peters R.J."/>
            <person name="Huang L."/>
            <person name="Gao W."/>
        </authorList>
    </citation>
    <scope>NUCLEOTIDE SEQUENCE [LARGE SCALE GENOMIC DNA]</scope>
    <source>
        <strain evidence="10">cv. XIE 37</strain>
        <tissue evidence="9">Leaf</tissue>
    </source>
</reference>
<keyword evidence="7" id="KW-1133">Transmembrane helix</keyword>
<evidence type="ECO:0000256" key="4">
    <source>
        <dbReference type="ARBA" id="ARBA00022737"/>
    </source>
</evidence>
<dbReference type="InterPro" id="IPR002902">
    <property type="entry name" value="GNK2"/>
</dbReference>
<keyword evidence="3" id="KW-0732">Signal</keyword>
<feature type="region of interest" description="Disordered" evidence="6">
    <location>
        <begin position="245"/>
        <end position="278"/>
    </location>
</feature>
<dbReference type="CDD" id="cd23509">
    <property type="entry name" value="Gnk2-like"/>
    <property type="match status" value="1"/>
</dbReference>
<dbReference type="PROSITE" id="PS51473">
    <property type="entry name" value="GNK2"/>
    <property type="match status" value="1"/>
</dbReference>
<comment type="similarity">
    <text evidence="5">Belongs to the cysteine-rich repeat secretory protein family.</text>
</comment>
<evidence type="ECO:0000313" key="10">
    <source>
        <dbReference type="Proteomes" id="UP000593562"/>
    </source>
</evidence>
<dbReference type="InterPro" id="IPR050581">
    <property type="entry name" value="CRR_secretory_protein"/>
</dbReference>
<feature type="domain" description="Gnk2-homologous" evidence="8">
    <location>
        <begin position="1"/>
        <end position="92"/>
    </location>
</feature>
<organism evidence="9 10">
    <name type="scientific">Tripterygium wilfordii</name>
    <name type="common">Thunder God vine</name>
    <dbReference type="NCBI Taxonomy" id="458696"/>
    <lineage>
        <taxon>Eukaryota</taxon>
        <taxon>Viridiplantae</taxon>
        <taxon>Streptophyta</taxon>
        <taxon>Embryophyta</taxon>
        <taxon>Tracheophyta</taxon>
        <taxon>Spermatophyta</taxon>
        <taxon>Magnoliopsida</taxon>
        <taxon>eudicotyledons</taxon>
        <taxon>Gunneridae</taxon>
        <taxon>Pentapetalae</taxon>
        <taxon>rosids</taxon>
        <taxon>fabids</taxon>
        <taxon>Celastrales</taxon>
        <taxon>Celastraceae</taxon>
        <taxon>Tripterygium</taxon>
    </lineage>
</organism>
<dbReference type="GO" id="GO:0005576">
    <property type="term" value="C:extracellular region"/>
    <property type="evidence" value="ECO:0007669"/>
    <property type="project" value="UniProtKB-SubCell"/>
</dbReference>
<proteinExistence type="inferred from homology"/>
<keyword evidence="4" id="KW-0677">Repeat</keyword>
<dbReference type="Pfam" id="PF01657">
    <property type="entry name" value="Stress-antifung"/>
    <property type="match status" value="1"/>
</dbReference>
<dbReference type="EMBL" id="JAAARO010000009">
    <property type="protein sequence ID" value="KAF5742199.1"/>
    <property type="molecule type" value="Genomic_DNA"/>
</dbReference>
<evidence type="ECO:0000256" key="1">
    <source>
        <dbReference type="ARBA" id="ARBA00004613"/>
    </source>
</evidence>
<evidence type="ECO:0000256" key="3">
    <source>
        <dbReference type="ARBA" id="ARBA00022729"/>
    </source>
</evidence>
<feature type="transmembrane region" description="Helical" evidence="7">
    <location>
        <begin position="107"/>
        <end position="131"/>
    </location>
</feature>
<dbReference type="Gene3D" id="3.30.430.20">
    <property type="entry name" value="Gnk2 domain, C-X8-C-X2-C motif"/>
    <property type="match status" value="2"/>
</dbReference>
<evidence type="ECO:0000256" key="2">
    <source>
        <dbReference type="ARBA" id="ARBA00022525"/>
    </source>
</evidence>
<keyword evidence="2" id="KW-0964">Secreted</keyword>
<comment type="subcellular location">
    <subcellularLocation>
        <location evidence="1">Secreted</location>
    </subcellularLocation>
</comment>
<dbReference type="AlphaFoldDB" id="A0A7J7D7I4"/>
<evidence type="ECO:0000256" key="5">
    <source>
        <dbReference type="ARBA" id="ARBA00038515"/>
    </source>
</evidence>